<evidence type="ECO:0000259" key="5">
    <source>
        <dbReference type="PROSITE" id="PS51099"/>
    </source>
</evidence>
<dbReference type="PROSITE" id="PS51372">
    <property type="entry name" value="PRD_2"/>
    <property type="match status" value="1"/>
</dbReference>
<dbReference type="InterPro" id="IPR036634">
    <property type="entry name" value="PRD_sf"/>
</dbReference>
<dbReference type="RefSeq" id="WP_127979360.1">
    <property type="nucleotide sequence ID" value="NZ_JBPFKW010000099.1"/>
</dbReference>
<organism evidence="7 8">
    <name type="scientific">Enterococcus avium</name>
    <name type="common">Streptococcus avium</name>
    <dbReference type="NCBI Taxonomy" id="33945"/>
    <lineage>
        <taxon>Bacteria</taxon>
        <taxon>Bacillati</taxon>
        <taxon>Bacillota</taxon>
        <taxon>Bacilli</taxon>
        <taxon>Lactobacillales</taxon>
        <taxon>Enterococcaceae</taxon>
        <taxon>Enterococcus</taxon>
    </lineage>
</organism>
<dbReference type="SUPFAM" id="SSF63520">
    <property type="entry name" value="PTS-regulatory domain, PRD"/>
    <property type="match status" value="1"/>
</dbReference>
<name>A0A437UQF4_ENTAV</name>
<dbReference type="GO" id="GO:0008982">
    <property type="term" value="F:protein-N(PI)-phosphohistidine-sugar phosphotransferase activity"/>
    <property type="evidence" value="ECO:0007669"/>
    <property type="project" value="InterPro"/>
</dbReference>
<dbReference type="PANTHER" id="PTHR30185">
    <property type="entry name" value="CRYPTIC BETA-GLUCOSIDE BGL OPERON ANTITERMINATOR"/>
    <property type="match status" value="1"/>
</dbReference>
<reference evidence="7 8" key="1">
    <citation type="submission" date="2018-12" db="EMBL/GenBank/DDBJ databases">
        <title>A novel vanA-carrying plasmid in a clinical isolate of Enterococcus avium.</title>
        <authorList>
            <person name="Bernasconi O.J."/>
            <person name="Luzzaro F."/>
            <person name="Endimiani A."/>
        </authorList>
    </citation>
    <scope>NUCLEOTIDE SEQUENCE [LARGE SCALE GENOMIC DNA]</scope>
    <source>
        <strain evidence="7 8">LC0559/18</strain>
    </source>
</reference>
<feature type="domain" description="PRD" evidence="6">
    <location>
        <begin position="304"/>
        <end position="409"/>
    </location>
</feature>
<evidence type="ECO:0000256" key="1">
    <source>
        <dbReference type="ARBA" id="ARBA00022679"/>
    </source>
</evidence>
<evidence type="ECO:0000256" key="3">
    <source>
        <dbReference type="ARBA" id="ARBA00023015"/>
    </source>
</evidence>
<dbReference type="GO" id="GO:0009401">
    <property type="term" value="P:phosphoenolpyruvate-dependent sugar phosphotransferase system"/>
    <property type="evidence" value="ECO:0007669"/>
    <property type="project" value="InterPro"/>
</dbReference>
<dbReference type="Gene3D" id="1.10.1790.10">
    <property type="entry name" value="PRD domain"/>
    <property type="match status" value="1"/>
</dbReference>
<accession>A0A437UQF4</accession>
<dbReference type="InterPro" id="IPR011608">
    <property type="entry name" value="PRD"/>
</dbReference>
<dbReference type="InterPro" id="IPR036095">
    <property type="entry name" value="PTS_EIIB-like_sf"/>
</dbReference>
<evidence type="ECO:0000256" key="2">
    <source>
        <dbReference type="ARBA" id="ARBA00022737"/>
    </source>
</evidence>
<dbReference type="InterPro" id="IPR013196">
    <property type="entry name" value="HTH_11"/>
</dbReference>
<dbReference type="PROSITE" id="PS51099">
    <property type="entry name" value="PTS_EIIB_TYPE_2"/>
    <property type="match status" value="1"/>
</dbReference>
<keyword evidence="4" id="KW-0804">Transcription</keyword>
<dbReference type="InterPro" id="IPR013011">
    <property type="entry name" value="PTS_EIIB_2"/>
</dbReference>
<evidence type="ECO:0000259" key="6">
    <source>
        <dbReference type="PROSITE" id="PS51372"/>
    </source>
</evidence>
<evidence type="ECO:0000313" key="7">
    <source>
        <dbReference type="EMBL" id="RVU95864.1"/>
    </source>
</evidence>
<proteinExistence type="predicted"/>
<dbReference type="EMBL" id="RYZS01000001">
    <property type="protein sequence ID" value="RVU95864.1"/>
    <property type="molecule type" value="Genomic_DNA"/>
</dbReference>
<evidence type="ECO:0000256" key="4">
    <source>
        <dbReference type="ARBA" id="ARBA00023163"/>
    </source>
</evidence>
<dbReference type="Proteomes" id="UP000288388">
    <property type="component" value="Unassembled WGS sequence"/>
</dbReference>
<sequence>MYLSTRESSILTILLNSRNKHTAQDISEQLNINERTVYRELKNIKATLKTFDLELVTIPSEGFEIQGKPENLSALKQAFQKQNIHQILTVTERVDLVTLILLLEEDFIKMQAIAAELLVSLSTIKKDIAFLTDNLPEKGIRVIPKKGEGIKLETDVINRHILTLDILTKHVTSSEFIAWFLLKKSKDSFYKKICFQKINEPLHFAYEQLGELKADIDDNDLQELVILLSLWLNICHLTALPNNSIDTIAIELNQTGNKLYHRMIEKQKTILTEKSHPESFLDYLKWIIHLYFQRNHTDEFDLPRFDNDIAISVKAMVNNVEAQLGVKLHGNERQVRDLSAHLRKAVTRINSGLFVRNPMKDEIKKNYLFIFEIVSRAAEEVFGKDFFPEDELCFLVLYFVMMIDKLSNKAFRVLIVCSSGMGSSKMLTSRLEYEVPEVYVKDIISLTDLHNKDVHDYELVLSTIPLPLAPEDYLKVSPLLNEQELALVQTKINNHKYSDLKTIQRQKQMTVEDFEQHLVQKLFYTQKIMELMNHCQFSEKRIFITKIKKKRDALKQLAIALDVDEAKLTNSIQTTVQQEQTVNFIVRRNKALSADRIQLISEASKQLGNYYLVVIETTEDFSEISQKFYRQVKEIFFDHVYELSKIESANDLKTYLVKMNEIV</sequence>
<dbReference type="PANTHER" id="PTHR30185:SF18">
    <property type="entry name" value="TRANSCRIPTIONAL REGULATOR MTLR"/>
    <property type="match status" value="1"/>
</dbReference>
<dbReference type="InterPro" id="IPR050661">
    <property type="entry name" value="BglG_antiterminators"/>
</dbReference>
<dbReference type="Pfam" id="PF08279">
    <property type="entry name" value="HTH_11"/>
    <property type="match status" value="1"/>
</dbReference>
<dbReference type="AlphaFoldDB" id="A0A437UQF4"/>
<protein>
    <submittedName>
        <fullName evidence="7">HTH domain-containing protein</fullName>
    </submittedName>
</protein>
<dbReference type="Pfam" id="PF00874">
    <property type="entry name" value="PRD"/>
    <property type="match status" value="1"/>
</dbReference>
<comment type="caution">
    <text evidence="7">The sequence shown here is derived from an EMBL/GenBank/DDBJ whole genome shotgun (WGS) entry which is preliminary data.</text>
</comment>
<dbReference type="GO" id="GO:0006355">
    <property type="term" value="P:regulation of DNA-templated transcription"/>
    <property type="evidence" value="ECO:0007669"/>
    <property type="project" value="InterPro"/>
</dbReference>
<gene>
    <name evidence="7" type="ORF">EK398_14005</name>
</gene>
<dbReference type="CDD" id="cd05568">
    <property type="entry name" value="PTS_IIB_bgl_like"/>
    <property type="match status" value="1"/>
</dbReference>
<dbReference type="SUPFAM" id="SSF52794">
    <property type="entry name" value="PTS system IIB component-like"/>
    <property type="match status" value="1"/>
</dbReference>
<dbReference type="Gene3D" id="1.10.10.10">
    <property type="entry name" value="Winged helix-like DNA-binding domain superfamily/Winged helix DNA-binding domain"/>
    <property type="match status" value="2"/>
</dbReference>
<keyword evidence="3" id="KW-0805">Transcription regulation</keyword>
<dbReference type="Gene3D" id="3.40.50.2300">
    <property type="match status" value="1"/>
</dbReference>
<dbReference type="InterPro" id="IPR036388">
    <property type="entry name" value="WH-like_DNA-bd_sf"/>
</dbReference>
<keyword evidence="1" id="KW-0808">Transferase</keyword>
<evidence type="ECO:0000313" key="8">
    <source>
        <dbReference type="Proteomes" id="UP000288388"/>
    </source>
</evidence>
<feature type="domain" description="PTS EIIB type-2" evidence="5">
    <location>
        <begin position="411"/>
        <end position="500"/>
    </location>
</feature>
<keyword evidence="2" id="KW-0677">Repeat</keyword>